<organism evidence="1 2">
    <name type="scientific">Pseudomonas phage EL</name>
    <dbReference type="NCBI Taxonomy" id="273133"/>
    <lineage>
        <taxon>Viruses</taxon>
        <taxon>Duplodnaviria</taxon>
        <taxon>Heunggongvirae</taxon>
        <taxon>Uroviricota</taxon>
        <taxon>Caudoviricetes</taxon>
        <taxon>Chimalliviridae</taxon>
        <taxon>Elvirus</taxon>
        <taxon>Elvirus EL</taxon>
    </lineage>
</organism>
<sequence length="222" mass="25488">MLIEKLNFQTLVLHLREVKGGFNVLQVLWETAQKEWERSKNADTDIHFIKGVFTSTQKTDAVRIYVAKLAKLYMNTVGVLPGMWSKHTLTHEHILTKATVDKICTMEVNSSEQLFELVATRVLGVDKTLVEYILTDEDKPRDRARILINYLGYRVDEPGVPEEDYPDLISSLSELIGNNGFTDEFFENLLKEAETYFDSGSVDFQQTPLDVLENFLHQPCKQ</sequence>
<keyword evidence="2" id="KW-1185">Reference proteome</keyword>
<reference evidence="1 2" key="3">
    <citation type="journal article" date="2004" name="Bioinformatics">
        <title>PHIRE, a deterministic approach to reveal regulatory elements in bacteriophage genomes.</title>
        <authorList>
            <person name="Lavigne R."/>
            <person name="Sun W.D."/>
            <person name="Volckaert G."/>
        </authorList>
    </citation>
    <scope>NUCLEOTIDE SEQUENCE [LARGE SCALE GENOMIC DNA]</scope>
</reference>
<dbReference type="GeneID" id="5176610"/>
<evidence type="ECO:0000313" key="2">
    <source>
        <dbReference type="Proteomes" id="UP000001239"/>
    </source>
</evidence>
<name>Q2Z0N8_9CAUD</name>
<dbReference type="OrthoDB" id="36878at10239"/>
<dbReference type="KEGG" id="vg:5176610"/>
<accession>Q2Z0N8</accession>
<reference evidence="1 2" key="2">
    <citation type="journal article" date="2003" name="Res. Microbiol.">
        <title>Myoviridae bacteriophages of Pseudomonas aeruginosa: a long and complex evolutionary pathway.</title>
        <authorList>
            <person name="Krylov V.N."/>
            <person name="Pleteneva E.A."/>
            <person name="Bourkalsteva M.V."/>
            <person name="Shaburova O.V."/>
            <person name="Volckaert G."/>
            <person name="Sykilinda N.N."/>
            <person name="Kurochkina L.P."/>
            <person name="Mesyanzhinov V.V."/>
        </authorList>
    </citation>
    <scope>NUCLEOTIDE SEQUENCE [LARGE SCALE GENOMIC DNA]</scope>
</reference>
<proteinExistence type="predicted"/>
<dbReference type="EMBL" id="AJ697969">
    <property type="protein sequence ID" value="CAG27287.1"/>
    <property type="molecule type" value="Genomic_DNA"/>
</dbReference>
<dbReference type="Proteomes" id="UP000001239">
    <property type="component" value="Segment"/>
</dbReference>
<protein>
    <submittedName>
        <fullName evidence="1">Uncharacterized protein</fullName>
    </submittedName>
</protein>
<reference evidence="1 2" key="1">
    <citation type="journal article" date="2002" name="Genetika">
        <title>Phenogenetic characterization of a group of giant Phi KZ-like bacteriophages of Pseudomonas aeruginosa].</title>
        <authorList>
            <person name="Burkal'tseva M.V."/>
            <person name="Krylov V.N."/>
            <person name="Pleteneva E.A."/>
            <person name="Shaburova O.V."/>
            <person name="Krylov S.V."/>
            <person name="Volckaert G."/>
            <person name="Sykilinda N.N."/>
            <person name="Kurochkina L.P."/>
            <person name="Mesyanzhinov V.V."/>
        </authorList>
    </citation>
    <scope>NUCLEOTIDE SEQUENCE [LARGE SCALE GENOMIC DNA]</scope>
</reference>
<reference evidence="1 2" key="4">
    <citation type="journal article" date="2005" name="J. Mol. Biol.">
        <title>Genome comparison of Pseudomonas aeruginosa large phages.</title>
        <authorList>
            <person name="Hertveldt K."/>
            <person name="Lavigne R."/>
            <person name="Pleteneva E."/>
            <person name="Sernova N."/>
            <person name="Kurochkina L."/>
            <person name="Korchevskii R."/>
            <person name="Robben J."/>
            <person name="Mesyanzhinov V."/>
            <person name="Krylov V.N."/>
            <person name="Volckaert G."/>
        </authorList>
    </citation>
    <scope>NUCLEOTIDE SEQUENCE</scope>
</reference>
<dbReference type="RefSeq" id="YP_418226.1">
    <property type="nucleotide sequence ID" value="NC_007623.1"/>
</dbReference>
<evidence type="ECO:0000313" key="1">
    <source>
        <dbReference type="EMBL" id="CAG27287.1"/>
    </source>
</evidence>